<accession>A0ABT1JJ84</accession>
<reference evidence="1 2" key="1">
    <citation type="submission" date="2022-06" db="EMBL/GenBank/DDBJ databases">
        <title>Genomic Encyclopedia of Type Strains, Phase I: the one thousand microbial genomes (KMG-I) project.</title>
        <authorList>
            <person name="Kyrpides N."/>
        </authorList>
    </citation>
    <scope>NUCLEOTIDE SEQUENCE [LARGE SCALE GENOMIC DNA]</scope>
    <source>
        <strain evidence="1 2">DSM 43889</strain>
    </source>
</reference>
<comment type="caution">
    <text evidence="1">The sequence shown here is derived from an EMBL/GenBank/DDBJ whole genome shotgun (WGS) entry which is preliminary data.</text>
</comment>
<sequence length="117" mass="12219">MFTRVSTLWCLPRRSPCWKLDILPLIESAERTGPKRSCPVDAGAGAVPEAVLLGDCSDGLTLGGVLDLSFFGAIEPGISWALGTRLGSPAVVVSSGLWLSTVLAASHPSSPAERQLC</sequence>
<organism evidence="1 2">
    <name type="scientific">Actinoalloteichus caeruleus DSM 43889</name>
    <dbReference type="NCBI Taxonomy" id="1120930"/>
    <lineage>
        <taxon>Bacteria</taxon>
        <taxon>Bacillati</taxon>
        <taxon>Actinomycetota</taxon>
        <taxon>Actinomycetes</taxon>
        <taxon>Pseudonocardiales</taxon>
        <taxon>Pseudonocardiaceae</taxon>
        <taxon>Actinoalloteichus</taxon>
        <taxon>Actinoalloteichus cyanogriseus</taxon>
    </lineage>
</organism>
<evidence type="ECO:0000313" key="2">
    <source>
        <dbReference type="Proteomes" id="UP000791080"/>
    </source>
</evidence>
<dbReference type="Proteomes" id="UP000791080">
    <property type="component" value="Unassembled WGS sequence"/>
</dbReference>
<gene>
    <name evidence="1" type="ORF">G443_002845</name>
</gene>
<evidence type="ECO:0000313" key="1">
    <source>
        <dbReference type="EMBL" id="MCP2332575.1"/>
    </source>
</evidence>
<proteinExistence type="predicted"/>
<dbReference type="EMBL" id="AUBJ02000001">
    <property type="protein sequence ID" value="MCP2332575.1"/>
    <property type="molecule type" value="Genomic_DNA"/>
</dbReference>
<protein>
    <submittedName>
        <fullName evidence="1">Uncharacterized protein</fullName>
    </submittedName>
</protein>
<keyword evidence="2" id="KW-1185">Reference proteome</keyword>
<name>A0ABT1JJ84_ACTCY</name>